<evidence type="ECO:0000313" key="2">
    <source>
        <dbReference type="WBParaSite" id="ES5_v2.g829.t1"/>
    </source>
</evidence>
<protein>
    <submittedName>
        <fullName evidence="2">Pyruvate carboxyltransferase domain-containing protein</fullName>
    </submittedName>
</protein>
<name>A0AC34GTT0_9BILA</name>
<reference evidence="2" key="1">
    <citation type="submission" date="2022-11" db="UniProtKB">
        <authorList>
            <consortium name="WormBaseParasite"/>
        </authorList>
    </citation>
    <scope>IDENTIFICATION</scope>
</reference>
<dbReference type="Proteomes" id="UP000887579">
    <property type="component" value="Unplaced"/>
</dbReference>
<accession>A0AC34GTT0</accession>
<sequence>MNVLDQLKFDNGSVDTYFIDEHPELFQFTLSQNLDEVEVIGPQTPLVTELIPKDVEPPVPHLQRGQIAPSGWRNVLKKDGPEGFAKAVRNHQGCLITDTTSRDAHQSLLATRVRTYDLAKSAPYVSHSFSSLFSLKNCGGATFDVSMRFLHECPCERLERLRELIPNIPFRMLLRGANAVGYKKYPDNVFQKFSDLAVKSGMDVFRIFDSLNYLPNMVVGMEAVGNAGGVIEAAISYAGDVSDPKADKYDAKYYLDLSDKLVKAGTHILGIKGMAGVLKPEAAKLLIGAIRDRHFDTPIHVHTHDTVGAGVASMLECAHAGADIVDVAVDSMSGMTSQPSMGAIVASLERTPHETGLYPVGQYTNLQFQAFSLGLGEKFDDAKKMYAEASEVLGDISK</sequence>
<dbReference type="WBParaSite" id="ES5_v2.g829.t1">
    <property type="protein sequence ID" value="ES5_v2.g829.t1"/>
    <property type="gene ID" value="ES5_v2.g829"/>
</dbReference>
<organism evidence="1 2">
    <name type="scientific">Panagrolaimus sp. ES5</name>
    <dbReference type="NCBI Taxonomy" id="591445"/>
    <lineage>
        <taxon>Eukaryota</taxon>
        <taxon>Metazoa</taxon>
        <taxon>Ecdysozoa</taxon>
        <taxon>Nematoda</taxon>
        <taxon>Chromadorea</taxon>
        <taxon>Rhabditida</taxon>
        <taxon>Tylenchina</taxon>
        <taxon>Panagrolaimomorpha</taxon>
        <taxon>Panagrolaimoidea</taxon>
        <taxon>Panagrolaimidae</taxon>
        <taxon>Panagrolaimus</taxon>
    </lineage>
</organism>
<evidence type="ECO:0000313" key="1">
    <source>
        <dbReference type="Proteomes" id="UP000887579"/>
    </source>
</evidence>
<proteinExistence type="predicted"/>